<dbReference type="STRING" id="503106.A0A218Z3H4"/>
<dbReference type="GO" id="GO:0038203">
    <property type="term" value="P:TORC2 signaling"/>
    <property type="evidence" value="ECO:0007669"/>
    <property type="project" value="TreeGrafter"/>
</dbReference>
<dbReference type="GO" id="GO:0031932">
    <property type="term" value="C:TORC2 complex"/>
    <property type="evidence" value="ECO:0007669"/>
    <property type="project" value="InterPro"/>
</dbReference>
<dbReference type="Gene3D" id="1.10.287.160">
    <property type="entry name" value="HR1 repeat"/>
    <property type="match status" value="1"/>
</dbReference>
<dbReference type="InterPro" id="IPR029452">
    <property type="entry name" value="RICTOR_V"/>
</dbReference>
<dbReference type="PROSITE" id="PS51860">
    <property type="entry name" value="REM_1"/>
    <property type="match status" value="1"/>
</dbReference>
<dbReference type="InterPro" id="IPR028268">
    <property type="entry name" value="Pianissimo_fam"/>
</dbReference>
<dbReference type="SMART" id="SM01307">
    <property type="entry name" value="RICTOR_M"/>
    <property type="match status" value="1"/>
</dbReference>
<feature type="coiled-coil region" evidence="3">
    <location>
        <begin position="128"/>
        <end position="170"/>
    </location>
</feature>
<dbReference type="InterPro" id="IPR036274">
    <property type="entry name" value="HR1_rpt_sf"/>
</dbReference>
<dbReference type="Proteomes" id="UP000242519">
    <property type="component" value="Unassembled WGS sequence"/>
</dbReference>
<sequence length="1308" mass="145780">MVGPPSILSTSATPTQKSLYSQSSYPSKTSFESTRDGLQPQAGVNGPRTQGSSAASFGPRGSSLAPSPAPGSFSSNMRSQMAPSRQVSGQDTNASMVNLERLGEDEGLGSEQALSSLREALNREMKIKEGSENMLEALNTKKAKQTKEQRQRVEAELNSSNQRIKDLRQQITELQRPKLPMTPTRTRMDVSFQTNGLRSPPSATRSAGGSEFEEPSESPTYALAEILQALEVEGLTPDYYVGHANNLVELFKRHPMLKNDLVWSVFGLRMQVMLLSESREVVAAGSLIKERKADVEREQALKFIRAFLDVKEGVKEISRAVVRTITSVAEHTEDRLQAICIETLAEIMVRDPALVVSSGGLRPLADALGEGTYEGSESLTAAFLFLLDTPQRRKYLRSGYELEVLFTAFTDSLFAKESILKQNSKAISHALKSWPGLMTLSMYDFRAIKSLVSCLMLPNPTIRETVIDLLYTLLRIKSPFWATSFLAGRRLTTYGRLATLKAAPQKVTQPMEEETGDKGFVDHYTALLLAVLISSDMLQGLLQVTRDADNSMLKRKTTLLIGEVLKLASSLLPSAWSSDLQLLPELFSTATHFGNKESFDAAGTVYQISSVSRTLYRSTPSATNVLSSTVNNSNENLANLEETPKIAPNVILDETMFRQLLVETQVLSSTNPVKWKWEIILRIIEGPLLNGKRLDEAIKASKFIKRIMSFYRPFKYKFAEVRNTRITQKYVRVGCALMNTLLQTAEGVRYLSDNKLLRQIAECLAQCDPTSGLTAQSPMFSKDRLSETLCCGYFAMLGTLSSDVKGLQMLDRWRMINMMYHIIDLKQRPDLIKLLLSNFDYSLQGHPRVLLSKALTAGSKEIRIFATNVLRKYSSRSRPNGPANQGVGDSKWAIQLLVTQLYDPEVEVCATAIKILEQACKRKNYLEYIVECRPALDHLGEIGAPLLLRFLSTSIGYHYLAGLDYISNEMDDWFLGRNDTYVEVIEASLARSFGELQETSGQMSIDEDNFEMEGDNDAHVPPHFYRELTRTKEGCKLLREKGHFEEFASTIRDYGMLCDDQELILKVKGSLWAVGNVGSMELGAPFLEESDVVENIVKIAESHQIMSLRGTAFFVLGLISRSVHGLEILSEHGWDSNTTILGVSLGLCIPHDLSKLFSYQPWKHEKVMDIIMNEEDSAAIAEANQDEDIINQRILDLTVDLGNTVLQKKSMTELMHIKAKKVPGLRSPALFKKIMTLLESHHFRLGVRYFVAELFDRSVLRRIVFEEDISEEEPGSGDDSGSEGRTERQRSIGGDAFGIGQAEAISGP</sequence>
<dbReference type="Pfam" id="PF02185">
    <property type="entry name" value="HR1"/>
    <property type="match status" value="1"/>
</dbReference>
<dbReference type="SUPFAM" id="SSF46585">
    <property type="entry name" value="HR1 repeat"/>
    <property type="match status" value="1"/>
</dbReference>
<dbReference type="InterPro" id="IPR029453">
    <property type="entry name" value="Rictor_IV"/>
</dbReference>
<dbReference type="FunCoup" id="A0A218Z3H4">
    <property type="interactions" value="449"/>
</dbReference>
<dbReference type="SMART" id="SM00742">
    <property type="entry name" value="Hr1"/>
    <property type="match status" value="1"/>
</dbReference>
<dbReference type="InParanoid" id="A0A218Z3H4"/>
<dbReference type="Gene3D" id="1.25.10.10">
    <property type="entry name" value="Leucine-rich Repeat Variant"/>
    <property type="match status" value="1"/>
</dbReference>
<evidence type="ECO:0000256" key="1">
    <source>
        <dbReference type="ARBA" id="ARBA00008878"/>
    </source>
</evidence>
<evidence type="ECO:0000259" key="5">
    <source>
        <dbReference type="PROSITE" id="PS51860"/>
    </source>
</evidence>
<feature type="region of interest" description="Disordered" evidence="4">
    <location>
        <begin position="192"/>
        <end position="216"/>
    </location>
</feature>
<keyword evidence="2 3" id="KW-0175">Coiled coil</keyword>
<feature type="region of interest" description="Disordered" evidence="4">
    <location>
        <begin position="1270"/>
        <end position="1308"/>
    </location>
</feature>
<dbReference type="Pfam" id="PF14663">
    <property type="entry name" value="RasGEF_N_2"/>
    <property type="match status" value="1"/>
</dbReference>
<dbReference type="PANTHER" id="PTHR13298">
    <property type="entry name" value="CYTOSOLIC REGULATOR PIANISSIMO"/>
    <property type="match status" value="1"/>
</dbReference>
<dbReference type="InterPro" id="IPR011989">
    <property type="entry name" value="ARM-like"/>
</dbReference>
<accession>A0A218Z3H4</accession>
<dbReference type="InterPro" id="IPR011072">
    <property type="entry name" value="HR1_rho-bd"/>
</dbReference>
<keyword evidence="7" id="KW-1185">Reference proteome</keyword>
<dbReference type="PANTHER" id="PTHR13298:SF11">
    <property type="entry name" value="RAPAMYCIN-INSENSITIVE COMPANION OF MTOR"/>
    <property type="match status" value="1"/>
</dbReference>
<evidence type="ECO:0000313" key="7">
    <source>
        <dbReference type="Proteomes" id="UP000242519"/>
    </source>
</evidence>
<evidence type="ECO:0000256" key="4">
    <source>
        <dbReference type="SAM" id="MobiDB-lite"/>
    </source>
</evidence>
<dbReference type="InterPro" id="IPR016024">
    <property type="entry name" value="ARM-type_fold"/>
</dbReference>
<comment type="caution">
    <text evidence="6">The sequence shown here is derived from an EMBL/GenBank/DDBJ whole genome shotgun (WGS) entry which is preliminary data.</text>
</comment>
<gene>
    <name evidence="6" type="ORF">B2J93_6442</name>
</gene>
<dbReference type="EMBL" id="MZNU01000219">
    <property type="protein sequence ID" value="OWP02609.1"/>
    <property type="molecule type" value="Genomic_DNA"/>
</dbReference>
<dbReference type="SUPFAM" id="SSF48371">
    <property type="entry name" value="ARM repeat"/>
    <property type="match status" value="1"/>
</dbReference>
<feature type="compositionally biased region" description="Polar residues" evidence="4">
    <location>
        <begin position="192"/>
        <end position="205"/>
    </location>
</feature>
<proteinExistence type="inferred from homology"/>
<evidence type="ECO:0000256" key="3">
    <source>
        <dbReference type="SAM" id="Coils"/>
    </source>
</evidence>
<feature type="compositionally biased region" description="Low complexity" evidence="4">
    <location>
        <begin position="58"/>
        <end position="75"/>
    </location>
</feature>
<feature type="compositionally biased region" description="Polar residues" evidence="4">
    <location>
        <begin position="76"/>
        <end position="96"/>
    </location>
</feature>
<name>A0A218Z3H4_9HELO</name>
<comment type="similarity">
    <text evidence="1">Belongs to the RICTOR family.</text>
</comment>
<dbReference type="Pfam" id="PF14668">
    <property type="entry name" value="RICTOR_V"/>
    <property type="match status" value="1"/>
</dbReference>
<feature type="region of interest" description="Disordered" evidence="4">
    <location>
        <begin position="1"/>
        <end position="116"/>
    </location>
</feature>
<dbReference type="InterPro" id="IPR029451">
    <property type="entry name" value="RICTOR_M"/>
</dbReference>
<evidence type="ECO:0000313" key="6">
    <source>
        <dbReference type="EMBL" id="OWP02609.1"/>
    </source>
</evidence>
<feature type="compositionally biased region" description="Polar residues" evidence="4">
    <location>
        <begin position="7"/>
        <end position="32"/>
    </location>
</feature>
<dbReference type="SMART" id="SM01310">
    <property type="entry name" value="RICTOR_V"/>
    <property type="match status" value="1"/>
</dbReference>
<dbReference type="InterPro" id="IPR028267">
    <property type="entry name" value="Pianissimo_N"/>
</dbReference>
<dbReference type="Pfam" id="PF14666">
    <property type="entry name" value="RICTOR_M"/>
    <property type="match status" value="1"/>
</dbReference>
<organism evidence="6 7">
    <name type="scientific">Diplocarpon coronariae</name>
    <dbReference type="NCBI Taxonomy" id="2795749"/>
    <lineage>
        <taxon>Eukaryota</taxon>
        <taxon>Fungi</taxon>
        <taxon>Dikarya</taxon>
        <taxon>Ascomycota</taxon>
        <taxon>Pezizomycotina</taxon>
        <taxon>Leotiomycetes</taxon>
        <taxon>Helotiales</taxon>
        <taxon>Drepanopezizaceae</taxon>
        <taxon>Diplocarpon</taxon>
    </lineage>
</organism>
<dbReference type="OrthoDB" id="271111at2759"/>
<reference evidence="6 7" key="1">
    <citation type="submission" date="2017-04" db="EMBL/GenBank/DDBJ databases">
        <title>Draft genome sequence of Marssonina coronaria NL1: causal agent of apple blotch.</title>
        <authorList>
            <person name="Cheng Q."/>
        </authorList>
    </citation>
    <scope>NUCLEOTIDE SEQUENCE [LARGE SCALE GENOMIC DNA]</scope>
    <source>
        <strain evidence="6 7">NL1</strain>
    </source>
</reference>
<protein>
    <submittedName>
        <fullName evidence="6">Cytosolic regulator Pianissimo</fullName>
    </submittedName>
</protein>
<dbReference type="Pfam" id="PF14664">
    <property type="entry name" value="RICTOR_N"/>
    <property type="match status" value="2"/>
</dbReference>
<dbReference type="SMART" id="SM01303">
    <property type="entry name" value="RasGEF_N_2"/>
    <property type="match status" value="1"/>
</dbReference>
<feature type="domain" description="REM-1" evidence="5">
    <location>
        <begin position="98"/>
        <end position="180"/>
    </location>
</feature>
<evidence type="ECO:0000256" key="2">
    <source>
        <dbReference type="PROSITE-ProRule" id="PRU01207"/>
    </source>
</evidence>
<dbReference type="SMART" id="SM01308">
    <property type="entry name" value="RICTOR_N"/>
    <property type="match status" value="1"/>
</dbReference>